<feature type="binding site" evidence="5">
    <location>
        <begin position="11"/>
        <end position="16"/>
    </location>
    <ligand>
        <name>ATP</name>
        <dbReference type="ChEBI" id="CHEBI:30616"/>
    </ligand>
</feature>
<dbReference type="CDD" id="cd02022">
    <property type="entry name" value="DPCK"/>
    <property type="match status" value="1"/>
</dbReference>
<keyword evidence="4 5" id="KW-0173">Coenzyme A biosynthesis</keyword>
<evidence type="ECO:0000256" key="5">
    <source>
        <dbReference type="HAMAP-Rule" id="MF_00376"/>
    </source>
</evidence>
<evidence type="ECO:0000256" key="6">
    <source>
        <dbReference type="NCBIfam" id="TIGR00152"/>
    </source>
</evidence>
<sequence>MIVLGLTGGIGMGKSTATATLRRLGVRVFDADAAVHRLQGPGGRAVRPIGAAFPGTVAGGRVDREALRWAVLGHPEAMKRLEGIVWPLVRAEERRFLDRARRDRRRMVALDIPLLFETGGQGRVDRVVVVSAPAAVQRMRVLRRPGMTEERLASIRARQMPDREKRRRADHVVFTGLSRHFAQAAIQRLVRTLLR</sequence>
<name>A0A848EBW4_9PROT</name>
<keyword evidence="2 5" id="KW-0547">Nucleotide-binding</keyword>
<comment type="similarity">
    <text evidence="1 5">Belongs to the CoaE family.</text>
</comment>
<dbReference type="HAMAP" id="MF_00376">
    <property type="entry name" value="Dephospho_CoA_kinase"/>
    <property type="match status" value="1"/>
</dbReference>
<proteinExistence type="inferred from homology"/>
<keyword evidence="3 5" id="KW-0067">ATP-binding</keyword>
<evidence type="ECO:0000313" key="7">
    <source>
        <dbReference type="EMBL" id="NMJ40960.1"/>
    </source>
</evidence>
<evidence type="ECO:0000313" key="8">
    <source>
        <dbReference type="Proteomes" id="UP000548582"/>
    </source>
</evidence>
<dbReference type="GO" id="GO:0005524">
    <property type="term" value="F:ATP binding"/>
    <property type="evidence" value="ECO:0007669"/>
    <property type="project" value="UniProtKB-UniRule"/>
</dbReference>
<dbReference type="RefSeq" id="WP_170053212.1">
    <property type="nucleotide sequence ID" value="NZ_JABBKX010000002.1"/>
</dbReference>
<comment type="function">
    <text evidence="5">Catalyzes the phosphorylation of the 3'-hydroxyl group of dephosphocoenzyme A to form coenzyme A.</text>
</comment>
<evidence type="ECO:0000256" key="3">
    <source>
        <dbReference type="ARBA" id="ARBA00022840"/>
    </source>
</evidence>
<dbReference type="Gene3D" id="3.40.50.300">
    <property type="entry name" value="P-loop containing nucleotide triphosphate hydrolases"/>
    <property type="match status" value="1"/>
</dbReference>
<dbReference type="GO" id="GO:0005737">
    <property type="term" value="C:cytoplasm"/>
    <property type="evidence" value="ECO:0007669"/>
    <property type="project" value="UniProtKB-SubCell"/>
</dbReference>
<comment type="catalytic activity">
    <reaction evidence="5">
        <text>3'-dephospho-CoA + ATP = ADP + CoA + H(+)</text>
        <dbReference type="Rhea" id="RHEA:18245"/>
        <dbReference type="ChEBI" id="CHEBI:15378"/>
        <dbReference type="ChEBI" id="CHEBI:30616"/>
        <dbReference type="ChEBI" id="CHEBI:57287"/>
        <dbReference type="ChEBI" id="CHEBI:57328"/>
        <dbReference type="ChEBI" id="CHEBI:456216"/>
        <dbReference type="EC" id="2.7.1.24"/>
    </reaction>
</comment>
<dbReference type="AlphaFoldDB" id="A0A848EBW4"/>
<keyword evidence="5 7" id="KW-0418">Kinase</keyword>
<dbReference type="SUPFAM" id="SSF52540">
    <property type="entry name" value="P-loop containing nucleoside triphosphate hydrolases"/>
    <property type="match status" value="1"/>
</dbReference>
<dbReference type="NCBIfam" id="TIGR00152">
    <property type="entry name" value="dephospho-CoA kinase"/>
    <property type="match status" value="1"/>
</dbReference>
<dbReference type="EC" id="2.7.1.24" evidence="5 6"/>
<dbReference type="UniPathway" id="UPA00241">
    <property type="reaction ID" value="UER00356"/>
</dbReference>
<dbReference type="GO" id="GO:0004140">
    <property type="term" value="F:dephospho-CoA kinase activity"/>
    <property type="evidence" value="ECO:0007669"/>
    <property type="project" value="UniProtKB-UniRule"/>
</dbReference>
<keyword evidence="5" id="KW-0963">Cytoplasm</keyword>
<dbReference type="InterPro" id="IPR001977">
    <property type="entry name" value="Depp_CoAkinase"/>
</dbReference>
<accession>A0A848EBW4</accession>
<comment type="caution">
    <text evidence="7">The sequence shown here is derived from an EMBL/GenBank/DDBJ whole genome shotgun (WGS) entry which is preliminary data.</text>
</comment>
<dbReference type="GO" id="GO:0015937">
    <property type="term" value="P:coenzyme A biosynthetic process"/>
    <property type="evidence" value="ECO:0007669"/>
    <property type="project" value="UniProtKB-UniRule"/>
</dbReference>
<organism evidence="7 8">
    <name type="scientific">Neoroseomonas marina</name>
    <dbReference type="NCBI Taxonomy" id="1232220"/>
    <lineage>
        <taxon>Bacteria</taxon>
        <taxon>Pseudomonadati</taxon>
        <taxon>Pseudomonadota</taxon>
        <taxon>Alphaproteobacteria</taxon>
        <taxon>Acetobacterales</taxon>
        <taxon>Acetobacteraceae</taxon>
        <taxon>Neoroseomonas</taxon>
    </lineage>
</organism>
<gene>
    <name evidence="5 7" type="primary">coaE</name>
    <name evidence="7" type="ORF">GWK16_06895</name>
</gene>
<dbReference type="PROSITE" id="PS51219">
    <property type="entry name" value="DPCK"/>
    <property type="match status" value="1"/>
</dbReference>
<dbReference type="Proteomes" id="UP000548582">
    <property type="component" value="Unassembled WGS sequence"/>
</dbReference>
<comment type="subcellular location">
    <subcellularLocation>
        <location evidence="5">Cytoplasm</location>
    </subcellularLocation>
</comment>
<evidence type="ECO:0000256" key="1">
    <source>
        <dbReference type="ARBA" id="ARBA00009018"/>
    </source>
</evidence>
<evidence type="ECO:0000256" key="2">
    <source>
        <dbReference type="ARBA" id="ARBA00022741"/>
    </source>
</evidence>
<protein>
    <recommendedName>
        <fullName evidence="5 6">Dephospho-CoA kinase</fullName>
        <ecNumber evidence="5 6">2.7.1.24</ecNumber>
    </recommendedName>
    <alternativeName>
        <fullName evidence="5">Dephosphocoenzyme A kinase</fullName>
    </alternativeName>
</protein>
<reference evidence="7 8" key="1">
    <citation type="submission" date="2020-03" db="EMBL/GenBank/DDBJ databases">
        <authorList>
            <person name="Sun Q."/>
        </authorList>
    </citation>
    <scope>NUCLEOTIDE SEQUENCE [LARGE SCALE GENOMIC DNA]</scope>
    <source>
        <strain evidence="7 8">JC162</strain>
    </source>
</reference>
<dbReference type="InterPro" id="IPR027417">
    <property type="entry name" value="P-loop_NTPase"/>
</dbReference>
<dbReference type="EMBL" id="JABBKX010000002">
    <property type="protein sequence ID" value="NMJ40960.1"/>
    <property type="molecule type" value="Genomic_DNA"/>
</dbReference>
<dbReference type="PANTHER" id="PTHR10695:SF46">
    <property type="entry name" value="BIFUNCTIONAL COENZYME A SYNTHASE-RELATED"/>
    <property type="match status" value="1"/>
</dbReference>
<keyword evidence="8" id="KW-1185">Reference proteome</keyword>
<dbReference type="Pfam" id="PF01121">
    <property type="entry name" value="CoaE"/>
    <property type="match status" value="1"/>
</dbReference>
<keyword evidence="5 7" id="KW-0808">Transferase</keyword>
<comment type="pathway">
    <text evidence="5">Cofactor biosynthesis; coenzyme A biosynthesis; CoA from (R)-pantothenate: step 5/5.</text>
</comment>
<evidence type="ECO:0000256" key="4">
    <source>
        <dbReference type="ARBA" id="ARBA00022993"/>
    </source>
</evidence>
<dbReference type="PANTHER" id="PTHR10695">
    <property type="entry name" value="DEPHOSPHO-COA KINASE-RELATED"/>
    <property type="match status" value="1"/>
</dbReference>